<reference evidence="2" key="1">
    <citation type="submission" date="2017-07" db="EMBL/GenBank/DDBJ databases">
        <title>Taro Niue Genome Assembly and Annotation.</title>
        <authorList>
            <person name="Atibalentja N."/>
            <person name="Keating K."/>
            <person name="Fields C.J."/>
        </authorList>
    </citation>
    <scope>NUCLEOTIDE SEQUENCE</scope>
    <source>
        <strain evidence="2">Niue_2</strain>
        <tissue evidence="2">Leaf</tissue>
    </source>
</reference>
<gene>
    <name evidence="2" type="ORF">Taro_013498</name>
</gene>
<proteinExistence type="predicted"/>
<name>A0A843U6P5_COLES</name>
<sequence length="444" mass="48861">MDGTSLINAAKGAPVSVLNGELRVEEEDTEQVACSVVKLVARHLVPGGMACCQMPDARKCCPRAKAGATPSKSLRVSSFQSLCAPFKLSVVFFLAPSSVRCSLPQLTTMASKGKAATVAGASGITVSTAHGPRCYYSGLQECFRISDEYEIIDAKEGESYLVNKPGCLPLSVDHMEAGLRLPFLEVAKALLNRIKQIRGSADVFRAHFKLSALRSSGVDVYYAKHRTDMMHIQLSDKYSNNKGWMDRLFFVRRRVGAEWGFPTIIRSAQKDNFPILIQDEERASDSLLRAGVRNGEGYLTEFSLVWHVAAELEAGRDQETNEDFSEQIPVISHMVYEDDDIAAVVRIPSAVRVGTAKKTTIKVVSAGARPSFEEGERATRPSAVMKKRPTLLDEGTEDVDQFRARKKKRLVRAAPKQSEDGTKEEADEAQLLLRKKCKAAWSAE</sequence>
<dbReference type="EMBL" id="NMUH01000543">
    <property type="protein sequence ID" value="MQL81042.1"/>
    <property type="molecule type" value="Genomic_DNA"/>
</dbReference>
<evidence type="ECO:0000313" key="3">
    <source>
        <dbReference type="Proteomes" id="UP000652761"/>
    </source>
</evidence>
<dbReference type="AlphaFoldDB" id="A0A843U6P5"/>
<evidence type="ECO:0000313" key="2">
    <source>
        <dbReference type="EMBL" id="MQL81042.1"/>
    </source>
</evidence>
<feature type="region of interest" description="Disordered" evidence="1">
    <location>
        <begin position="372"/>
        <end position="426"/>
    </location>
</feature>
<protein>
    <submittedName>
        <fullName evidence="2">Uncharacterized protein</fullName>
    </submittedName>
</protein>
<accession>A0A843U6P5</accession>
<comment type="caution">
    <text evidence="2">The sequence shown here is derived from an EMBL/GenBank/DDBJ whole genome shotgun (WGS) entry which is preliminary data.</text>
</comment>
<keyword evidence="3" id="KW-1185">Reference proteome</keyword>
<organism evidence="2 3">
    <name type="scientific">Colocasia esculenta</name>
    <name type="common">Wild taro</name>
    <name type="synonym">Arum esculentum</name>
    <dbReference type="NCBI Taxonomy" id="4460"/>
    <lineage>
        <taxon>Eukaryota</taxon>
        <taxon>Viridiplantae</taxon>
        <taxon>Streptophyta</taxon>
        <taxon>Embryophyta</taxon>
        <taxon>Tracheophyta</taxon>
        <taxon>Spermatophyta</taxon>
        <taxon>Magnoliopsida</taxon>
        <taxon>Liliopsida</taxon>
        <taxon>Araceae</taxon>
        <taxon>Aroideae</taxon>
        <taxon>Colocasieae</taxon>
        <taxon>Colocasia</taxon>
    </lineage>
</organism>
<evidence type="ECO:0000256" key="1">
    <source>
        <dbReference type="SAM" id="MobiDB-lite"/>
    </source>
</evidence>
<dbReference type="Proteomes" id="UP000652761">
    <property type="component" value="Unassembled WGS sequence"/>
</dbReference>